<dbReference type="Pfam" id="PF13193">
    <property type="entry name" value="AMP-binding_C"/>
    <property type="match status" value="1"/>
</dbReference>
<keyword evidence="3" id="KW-0436">Ligase</keyword>
<dbReference type="STRING" id="66420.A0A194PUB9"/>
<dbReference type="AlphaFoldDB" id="A0A194PUB9"/>
<gene>
    <name evidence="7" type="ORF">RR46_12598</name>
</gene>
<dbReference type="SUPFAM" id="SSF56801">
    <property type="entry name" value="Acetyl-CoA synthetase-like"/>
    <property type="match status" value="1"/>
</dbReference>
<dbReference type="GO" id="GO:0004497">
    <property type="term" value="F:monooxygenase activity"/>
    <property type="evidence" value="ECO:0007669"/>
    <property type="project" value="UniProtKB-KW"/>
</dbReference>
<evidence type="ECO:0000256" key="1">
    <source>
        <dbReference type="ARBA" id="ARBA00004275"/>
    </source>
</evidence>
<dbReference type="Proteomes" id="UP000053268">
    <property type="component" value="Unassembled WGS sequence"/>
</dbReference>
<comment type="subcellular location">
    <subcellularLocation>
        <location evidence="1">Peroxisome</location>
    </subcellularLocation>
</comment>
<dbReference type="Pfam" id="PF00501">
    <property type="entry name" value="AMP-binding"/>
    <property type="match status" value="1"/>
</dbReference>
<dbReference type="CDD" id="cd05911">
    <property type="entry name" value="Firefly_Luc_like"/>
    <property type="match status" value="1"/>
</dbReference>
<sequence>MLRNSKYLFNPDENFVPSKLHLGNFFIKTFKKYGDKAALVNGATDTTLTYNDILQASMNISVCLSQLGLKKGETVGICSENRLETWSVVVGAVCAGGVMTPFSIRYVKDELRHVMNISKPKLLFCSKQAYDNHEAIFKSLVYIEKIILFGDERVEGTLLYEDLATISPNSMLKENVNYEEFEVVDVQGQIDTAFLMYSSGTTGLPKGVMQTHLSALIVFNLSCLLDPTHIVLNITPWYHAMGLMSTFIYLSHGCKHVFLPKYETDLYLKTIEKYKVNLLVLVPPVLMALIKTSLQYNLSSVVAIVSAGASLRKEINAAIHEKFKNLKGICQGYGMTESTFHVTVDALFTDGTCKLGSVGKVVPNTLIKIADVVTGEPLGPHQNGEVCVKSPLILKDYIGLDKNCCLDKDGFFRTGDVGYYDEEKYLFIADRLKELIKYKAYQVPPAEIEAVLLQHEGVRDVGVVGLPHPEAGELPVAFVVPQPGANPTAVELQQFVAERLSNPKHLRGGVHFVKEISKTASGKILRRHLRELAVNLQ</sequence>
<dbReference type="PROSITE" id="PS00455">
    <property type="entry name" value="AMP_BINDING"/>
    <property type="match status" value="1"/>
</dbReference>
<evidence type="ECO:0000313" key="8">
    <source>
        <dbReference type="Proteomes" id="UP000053268"/>
    </source>
</evidence>
<keyword evidence="7" id="KW-0560">Oxidoreductase</keyword>
<evidence type="ECO:0000259" key="6">
    <source>
        <dbReference type="Pfam" id="PF13193"/>
    </source>
</evidence>
<accession>A0A194PUB9</accession>
<dbReference type="PANTHER" id="PTHR24096">
    <property type="entry name" value="LONG-CHAIN-FATTY-ACID--COA LIGASE"/>
    <property type="match status" value="1"/>
</dbReference>
<evidence type="ECO:0000256" key="4">
    <source>
        <dbReference type="ARBA" id="ARBA00023140"/>
    </source>
</evidence>
<dbReference type="InterPro" id="IPR000873">
    <property type="entry name" value="AMP-dep_synth/lig_dom"/>
</dbReference>
<evidence type="ECO:0000313" key="7">
    <source>
        <dbReference type="EMBL" id="KPI96568.1"/>
    </source>
</evidence>
<dbReference type="InterPro" id="IPR025110">
    <property type="entry name" value="AMP-bd_C"/>
</dbReference>
<dbReference type="PANTHER" id="PTHR24096:SF149">
    <property type="entry name" value="AMP-BINDING DOMAIN-CONTAINING PROTEIN-RELATED"/>
    <property type="match status" value="1"/>
</dbReference>
<evidence type="ECO:0000259" key="5">
    <source>
        <dbReference type="Pfam" id="PF00501"/>
    </source>
</evidence>
<feature type="domain" description="AMP-binding enzyme C-terminal" evidence="6">
    <location>
        <begin position="447"/>
        <end position="523"/>
    </location>
</feature>
<comment type="similarity">
    <text evidence="2">Belongs to the ATP-dependent AMP-binding enzyme family.</text>
</comment>
<keyword evidence="4" id="KW-0576">Peroxisome</keyword>
<organism evidence="7 8">
    <name type="scientific">Papilio xuthus</name>
    <name type="common">Asian swallowtail butterfly</name>
    <dbReference type="NCBI Taxonomy" id="66420"/>
    <lineage>
        <taxon>Eukaryota</taxon>
        <taxon>Metazoa</taxon>
        <taxon>Ecdysozoa</taxon>
        <taxon>Arthropoda</taxon>
        <taxon>Hexapoda</taxon>
        <taxon>Insecta</taxon>
        <taxon>Pterygota</taxon>
        <taxon>Neoptera</taxon>
        <taxon>Endopterygota</taxon>
        <taxon>Lepidoptera</taxon>
        <taxon>Glossata</taxon>
        <taxon>Ditrysia</taxon>
        <taxon>Papilionoidea</taxon>
        <taxon>Papilionidae</taxon>
        <taxon>Papilioninae</taxon>
        <taxon>Papilio</taxon>
    </lineage>
</organism>
<keyword evidence="7" id="KW-0503">Monooxygenase</keyword>
<dbReference type="InterPro" id="IPR042099">
    <property type="entry name" value="ANL_N_sf"/>
</dbReference>
<dbReference type="InterPro" id="IPR020845">
    <property type="entry name" value="AMP-binding_CS"/>
</dbReference>
<evidence type="ECO:0000256" key="3">
    <source>
        <dbReference type="ARBA" id="ARBA00022598"/>
    </source>
</evidence>
<evidence type="ECO:0000256" key="2">
    <source>
        <dbReference type="ARBA" id="ARBA00006432"/>
    </source>
</evidence>
<dbReference type="GO" id="GO:0005777">
    <property type="term" value="C:peroxisome"/>
    <property type="evidence" value="ECO:0007669"/>
    <property type="project" value="UniProtKB-SubCell"/>
</dbReference>
<protein>
    <submittedName>
        <fullName evidence="7">Luciferin 4-monooxygenase</fullName>
    </submittedName>
</protein>
<reference evidence="7 8" key="1">
    <citation type="journal article" date="2015" name="Nat. Commun.">
        <title>Outbred genome sequencing and CRISPR/Cas9 gene editing in butterflies.</title>
        <authorList>
            <person name="Li X."/>
            <person name="Fan D."/>
            <person name="Zhang W."/>
            <person name="Liu G."/>
            <person name="Zhang L."/>
            <person name="Zhao L."/>
            <person name="Fang X."/>
            <person name="Chen L."/>
            <person name="Dong Y."/>
            <person name="Chen Y."/>
            <person name="Ding Y."/>
            <person name="Zhao R."/>
            <person name="Feng M."/>
            <person name="Zhu Y."/>
            <person name="Feng Y."/>
            <person name="Jiang X."/>
            <person name="Zhu D."/>
            <person name="Xiang H."/>
            <person name="Feng X."/>
            <person name="Li S."/>
            <person name="Wang J."/>
            <person name="Zhang G."/>
            <person name="Kronforst M.R."/>
            <person name="Wang W."/>
        </authorList>
    </citation>
    <scope>NUCLEOTIDE SEQUENCE [LARGE SCALE GENOMIC DNA]</scope>
    <source>
        <strain evidence="7">Ya'a_city_454_Px</strain>
        <tissue evidence="7">Whole body</tissue>
    </source>
</reference>
<keyword evidence="8" id="KW-1185">Reference proteome</keyword>
<dbReference type="Gene3D" id="3.30.300.30">
    <property type="match status" value="1"/>
</dbReference>
<dbReference type="GO" id="GO:0016405">
    <property type="term" value="F:CoA-ligase activity"/>
    <property type="evidence" value="ECO:0007669"/>
    <property type="project" value="TreeGrafter"/>
</dbReference>
<dbReference type="Gene3D" id="3.40.50.12780">
    <property type="entry name" value="N-terminal domain of ligase-like"/>
    <property type="match status" value="1"/>
</dbReference>
<proteinExistence type="inferred from homology"/>
<feature type="domain" description="AMP-dependent synthetase/ligase" evidence="5">
    <location>
        <begin position="29"/>
        <end position="397"/>
    </location>
</feature>
<dbReference type="FunFam" id="3.30.300.30:FF:000007">
    <property type="entry name" value="4-coumarate--CoA ligase 2"/>
    <property type="match status" value="1"/>
</dbReference>
<name>A0A194PUB9_PAPXU</name>
<dbReference type="InterPro" id="IPR045851">
    <property type="entry name" value="AMP-bd_C_sf"/>
</dbReference>
<dbReference type="EMBL" id="KQ459593">
    <property type="protein sequence ID" value="KPI96568.1"/>
    <property type="molecule type" value="Genomic_DNA"/>
</dbReference>